<evidence type="ECO:0000313" key="4">
    <source>
        <dbReference type="Proteomes" id="UP000789831"/>
    </source>
</evidence>
<evidence type="ECO:0000313" key="3">
    <source>
        <dbReference type="EMBL" id="CAG8622004.1"/>
    </source>
</evidence>
<dbReference type="Proteomes" id="UP000789831">
    <property type="component" value="Unassembled WGS sequence"/>
</dbReference>
<feature type="coiled-coil region" evidence="1">
    <location>
        <begin position="22"/>
        <end position="73"/>
    </location>
</feature>
<feature type="region of interest" description="Disordered" evidence="2">
    <location>
        <begin position="78"/>
        <end position="116"/>
    </location>
</feature>
<keyword evidence="4" id="KW-1185">Reference proteome</keyword>
<comment type="caution">
    <text evidence="3">The sequence shown here is derived from an EMBL/GenBank/DDBJ whole genome shotgun (WGS) entry which is preliminary data.</text>
</comment>
<feature type="compositionally biased region" description="Low complexity" evidence="2">
    <location>
        <begin position="86"/>
        <end position="102"/>
    </location>
</feature>
<protein>
    <submittedName>
        <fullName evidence="3">5645_t:CDS:1</fullName>
    </submittedName>
</protein>
<sequence length="116" mass="13093">MNHGPSRATSRSTLRLIKKRDTNLLKQENAKLVTENAELKHENPKLKQIIEENAEFKAKIVKLERAVDKIEKRDQSISIASKVNDSPTSSSLSVTSQLSTPPIKDHSDKEYSVRAR</sequence>
<dbReference type="AlphaFoldDB" id="A0A9N9D030"/>
<organism evidence="3 4">
    <name type="scientific">Ambispora gerdemannii</name>
    <dbReference type="NCBI Taxonomy" id="144530"/>
    <lineage>
        <taxon>Eukaryota</taxon>
        <taxon>Fungi</taxon>
        <taxon>Fungi incertae sedis</taxon>
        <taxon>Mucoromycota</taxon>
        <taxon>Glomeromycotina</taxon>
        <taxon>Glomeromycetes</taxon>
        <taxon>Archaeosporales</taxon>
        <taxon>Ambisporaceae</taxon>
        <taxon>Ambispora</taxon>
    </lineage>
</organism>
<dbReference type="EMBL" id="CAJVPL010002900">
    <property type="protein sequence ID" value="CAG8622004.1"/>
    <property type="molecule type" value="Genomic_DNA"/>
</dbReference>
<evidence type="ECO:0000256" key="1">
    <source>
        <dbReference type="SAM" id="Coils"/>
    </source>
</evidence>
<gene>
    <name evidence="3" type="ORF">AGERDE_LOCUS10110</name>
</gene>
<name>A0A9N9D030_9GLOM</name>
<keyword evidence="1" id="KW-0175">Coiled coil</keyword>
<accession>A0A9N9D030</accession>
<dbReference type="OrthoDB" id="2444238at2759"/>
<feature type="compositionally biased region" description="Basic and acidic residues" evidence="2">
    <location>
        <begin position="103"/>
        <end position="116"/>
    </location>
</feature>
<evidence type="ECO:0000256" key="2">
    <source>
        <dbReference type="SAM" id="MobiDB-lite"/>
    </source>
</evidence>
<reference evidence="3" key="1">
    <citation type="submission" date="2021-06" db="EMBL/GenBank/DDBJ databases">
        <authorList>
            <person name="Kallberg Y."/>
            <person name="Tangrot J."/>
            <person name="Rosling A."/>
        </authorList>
    </citation>
    <scope>NUCLEOTIDE SEQUENCE</scope>
    <source>
        <strain evidence="3">MT106</strain>
    </source>
</reference>
<proteinExistence type="predicted"/>